<dbReference type="KEGG" id="psua:FLK61_30185"/>
<protein>
    <submittedName>
        <fullName evidence="1">Uncharacterized protein</fullName>
    </submittedName>
</protein>
<name>A0A859FDM8_9BACI</name>
<accession>A0A859FDM8</accession>
<sequence length="65" mass="7561">MPDFQETFSFHSSVLYLVLEIVRDHAQKEWPSPTIRQLSFRIGYSEETILESIEFGTTEPATILQ</sequence>
<dbReference type="EMBL" id="CP041372">
    <property type="protein sequence ID" value="QKS70990.1"/>
    <property type="molecule type" value="Genomic_DNA"/>
</dbReference>
<evidence type="ECO:0000313" key="1">
    <source>
        <dbReference type="EMBL" id="QKS70990.1"/>
    </source>
</evidence>
<proteinExistence type="predicted"/>
<dbReference type="RefSeq" id="WP_176009027.1">
    <property type="nucleotide sequence ID" value="NZ_CP041372.2"/>
</dbReference>
<keyword evidence="2" id="KW-1185">Reference proteome</keyword>
<reference evidence="2" key="1">
    <citation type="submission" date="2019-07" db="EMBL/GenBank/DDBJ databases">
        <title>Bacillus alkalisoli sp. nov. isolated from saline soil.</title>
        <authorList>
            <person name="Sun J.-Q."/>
            <person name="Xu L."/>
        </authorList>
    </citation>
    <scope>NUCLEOTIDE SEQUENCE [LARGE SCALE GENOMIC DNA]</scope>
    <source>
        <strain evidence="2">M4U3P1</strain>
    </source>
</reference>
<gene>
    <name evidence="1" type="ORF">FLK61_30185</name>
</gene>
<organism evidence="1 2">
    <name type="scientific">Paenalkalicoccus suaedae</name>
    <dbReference type="NCBI Taxonomy" id="2592382"/>
    <lineage>
        <taxon>Bacteria</taxon>
        <taxon>Bacillati</taxon>
        <taxon>Bacillota</taxon>
        <taxon>Bacilli</taxon>
        <taxon>Bacillales</taxon>
        <taxon>Bacillaceae</taxon>
        <taxon>Paenalkalicoccus</taxon>
    </lineage>
</organism>
<evidence type="ECO:0000313" key="2">
    <source>
        <dbReference type="Proteomes" id="UP000318138"/>
    </source>
</evidence>
<dbReference type="AlphaFoldDB" id="A0A859FDM8"/>
<dbReference type="Proteomes" id="UP000318138">
    <property type="component" value="Chromosome"/>
</dbReference>